<keyword evidence="4" id="KW-0663">Pyridoxal phosphate</keyword>
<dbReference type="OrthoDB" id="9805733at2"/>
<dbReference type="EC" id="2.5.1.47" evidence="3"/>
<dbReference type="GO" id="GO:0006535">
    <property type="term" value="P:cysteine biosynthetic process from serine"/>
    <property type="evidence" value="ECO:0007669"/>
    <property type="project" value="InterPro"/>
</dbReference>
<dbReference type="GO" id="GO:0004124">
    <property type="term" value="F:cysteine synthase activity"/>
    <property type="evidence" value="ECO:0007669"/>
    <property type="project" value="UniProtKB-EC"/>
</dbReference>
<dbReference type="HOGENOM" id="CLU_021018_1_0_6"/>
<dbReference type="InterPro" id="IPR036052">
    <property type="entry name" value="TrpB-like_PALP_sf"/>
</dbReference>
<dbReference type="eggNOG" id="COG0031">
    <property type="taxonomic scope" value="Bacteria"/>
</dbReference>
<dbReference type="RefSeq" id="WP_004580921.1">
    <property type="nucleotide sequence ID" value="NZ_AP028878.1"/>
</dbReference>
<dbReference type="Pfam" id="PF00291">
    <property type="entry name" value="PALP"/>
    <property type="match status" value="1"/>
</dbReference>
<dbReference type="AlphaFoldDB" id="N6WMK5"/>
<reference evidence="7 8" key="1">
    <citation type="journal article" date="2013" name="Genome Announc.">
        <title>Genome Sequence of the Polycyclic Aromatic Hydrocarbon-Degrading Bacterium Strain Marinobacter nanhaiticus D15-8WT.</title>
        <authorList>
            <person name="Cui Z."/>
            <person name="Gao W."/>
            <person name="Li Q."/>
            <person name="Xu G."/>
            <person name="Zheng L."/>
        </authorList>
    </citation>
    <scope>NUCLEOTIDE SEQUENCE [LARGE SCALE GENOMIC DNA]</scope>
    <source>
        <strain evidence="7 8">D15-8W</strain>
    </source>
</reference>
<comment type="pathway">
    <text evidence="2">Amino-acid biosynthesis; L-cysteine biosynthesis; L-cysteine from L-serine: step 2/2.</text>
</comment>
<organism evidence="7 8">
    <name type="scientific">Marinobacter nanhaiticus D15-8W</name>
    <dbReference type="NCBI Taxonomy" id="626887"/>
    <lineage>
        <taxon>Bacteria</taxon>
        <taxon>Pseudomonadati</taxon>
        <taxon>Pseudomonadota</taxon>
        <taxon>Gammaproteobacteria</taxon>
        <taxon>Pseudomonadales</taxon>
        <taxon>Marinobacteraceae</taxon>
        <taxon>Marinobacter</taxon>
    </lineage>
</organism>
<evidence type="ECO:0000256" key="2">
    <source>
        <dbReference type="ARBA" id="ARBA00004962"/>
    </source>
</evidence>
<evidence type="ECO:0000256" key="5">
    <source>
        <dbReference type="ARBA" id="ARBA00047931"/>
    </source>
</evidence>
<keyword evidence="8" id="KW-1185">Reference proteome</keyword>
<evidence type="ECO:0000256" key="4">
    <source>
        <dbReference type="ARBA" id="ARBA00022898"/>
    </source>
</evidence>
<dbReference type="PROSITE" id="PS00901">
    <property type="entry name" value="CYS_SYNTHASE"/>
    <property type="match status" value="1"/>
</dbReference>
<sequence length="348" mass="37551">MIYKAMHQMIGGTPILEMGLLNSKWRLLLKIEKFNPGMSMKDRMARQMIFDALDSGRLTKEGVIVESSSGNTATGIAYIASELGIRFIAVVDHHAAEDKINTIKAYGGEIHMIQGDYADNEVATVEREATAARLAKKIPGAVFFDQSNNFSNPKGYALTLAQEILSDVGPDLDEFIACVGTGGSLTGTAQVLKDEIPNLKVIGVEPKGSTVFGYPGGPYYQSGTGVPPGDKIGVIYKPSLLDEGVIVNDQKAFTTCKYLAQEHGLLVGGSAGGAIYEAVRRSIGYSGSGTSLCLVCDGGEKYLSTVFNNTWLEERGLYCKQTYRFLKSVLSKPSYITTKRNSVADLEL</sequence>
<evidence type="ECO:0000313" key="8">
    <source>
        <dbReference type="Proteomes" id="UP000013165"/>
    </source>
</evidence>
<evidence type="ECO:0000259" key="6">
    <source>
        <dbReference type="Pfam" id="PF00291"/>
    </source>
</evidence>
<dbReference type="Proteomes" id="UP000013165">
    <property type="component" value="Unassembled WGS sequence"/>
</dbReference>
<feature type="domain" description="Tryptophan synthase beta chain-like PALP" evidence="6">
    <location>
        <begin position="8"/>
        <end position="297"/>
    </location>
</feature>
<comment type="caution">
    <text evidence="7">The sequence shown here is derived from an EMBL/GenBank/DDBJ whole genome shotgun (WGS) entry which is preliminary data.</text>
</comment>
<dbReference type="STRING" id="626887.J057_14855"/>
<dbReference type="EMBL" id="APLQ01000014">
    <property type="protein sequence ID" value="ENO12691.1"/>
    <property type="molecule type" value="Genomic_DNA"/>
</dbReference>
<dbReference type="InterPro" id="IPR050214">
    <property type="entry name" value="Cys_Synth/Cystath_Beta-Synth"/>
</dbReference>
<evidence type="ECO:0000256" key="1">
    <source>
        <dbReference type="ARBA" id="ARBA00001933"/>
    </source>
</evidence>
<comment type="catalytic activity">
    <reaction evidence="5">
        <text>O-acetyl-L-serine + hydrogen sulfide = L-cysteine + acetate</text>
        <dbReference type="Rhea" id="RHEA:14829"/>
        <dbReference type="ChEBI" id="CHEBI:29919"/>
        <dbReference type="ChEBI" id="CHEBI:30089"/>
        <dbReference type="ChEBI" id="CHEBI:35235"/>
        <dbReference type="ChEBI" id="CHEBI:58340"/>
        <dbReference type="EC" id="2.5.1.47"/>
    </reaction>
</comment>
<dbReference type="InterPro" id="IPR001216">
    <property type="entry name" value="P-phosphate_BS"/>
</dbReference>
<evidence type="ECO:0000256" key="3">
    <source>
        <dbReference type="ARBA" id="ARBA00012681"/>
    </source>
</evidence>
<accession>N6WMK5</accession>
<dbReference type="PANTHER" id="PTHR10314">
    <property type="entry name" value="CYSTATHIONINE BETA-SYNTHASE"/>
    <property type="match status" value="1"/>
</dbReference>
<gene>
    <name evidence="7" type="ORF">J057_14855</name>
</gene>
<protein>
    <recommendedName>
        <fullName evidence="3">cysteine synthase</fullName>
        <ecNumber evidence="3">2.5.1.47</ecNumber>
    </recommendedName>
</protein>
<comment type="cofactor">
    <cofactor evidence="1">
        <name>pyridoxal 5'-phosphate</name>
        <dbReference type="ChEBI" id="CHEBI:597326"/>
    </cofactor>
</comment>
<name>N6WMK5_9GAMM</name>
<proteinExistence type="predicted"/>
<dbReference type="SUPFAM" id="SSF53686">
    <property type="entry name" value="Tryptophan synthase beta subunit-like PLP-dependent enzymes"/>
    <property type="match status" value="1"/>
</dbReference>
<dbReference type="CDD" id="cd01561">
    <property type="entry name" value="CBS_like"/>
    <property type="match status" value="1"/>
</dbReference>
<dbReference type="PATRIC" id="fig|626887.3.peg.2961"/>
<dbReference type="Gene3D" id="3.40.50.1100">
    <property type="match status" value="2"/>
</dbReference>
<evidence type="ECO:0000313" key="7">
    <source>
        <dbReference type="EMBL" id="ENO12691.1"/>
    </source>
</evidence>
<dbReference type="InterPro" id="IPR001926">
    <property type="entry name" value="TrpB-like_PALP"/>
</dbReference>